<keyword evidence="9" id="KW-1185">Reference proteome</keyword>
<keyword evidence="4 6" id="KW-1133">Transmembrane helix</keyword>
<evidence type="ECO:0000256" key="5">
    <source>
        <dbReference type="ARBA" id="ARBA00023136"/>
    </source>
</evidence>
<feature type="domain" description="Type II secretion system protein GspF" evidence="7">
    <location>
        <begin position="171"/>
        <end position="297"/>
    </location>
</feature>
<evidence type="ECO:0000256" key="6">
    <source>
        <dbReference type="SAM" id="Phobius"/>
    </source>
</evidence>
<evidence type="ECO:0000256" key="4">
    <source>
        <dbReference type="ARBA" id="ARBA00022989"/>
    </source>
</evidence>
<dbReference type="GO" id="GO:0005886">
    <property type="term" value="C:plasma membrane"/>
    <property type="evidence" value="ECO:0007669"/>
    <property type="project" value="UniProtKB-SubCell"/>
</dbReference>
<feature type="transmembrane region" description="Helical" evidence="6">
    <location>
        <begin position="279"/>
        <end position="299"/>
    </location>
</feature>
<dbReference type="InterPro" id="IPR018076">
    <property type="entry name" value="T2SS_GspF_dom"/>
</dbReference>
<dbReference type="AlphaFoldDB" id="A0A0S4QZY8"/>
<feature type="transmembrane region" description="Helical" evidence="6">
    <location>
        <begin position="6"/>
        <end position="24"/>
    </location>
</feature>
<evidence type="ECO:0000259" key="7">
    <source>
        <dbReference type="Pfam" id="PF00482"/>
    </source>
</evidence>
<keyword evidence="2" id="KW-1003">Cell membrane</keyword>
<protein>
    <submittedName>
        <fullName evidence="8">Type II secretion system (T2SS), protein F</fullName>
    </submittedName>
</protein>
<evidence type="ECO:0000313" key="9">
    <source>
        <dbReference type="Proteomes" id="UP000198802"/>
    </source>
</evidence>
<keyword evidence="5 6" id="KW-0472">Membrane</keyword>
<organism evidence="8 9">
    <name type="scientific">Parafrankia irregularis</name>
    <dbReference type="NCBI Taxonomy" id="795642"/>
    <lineage>
        <taxon>Bacteria</taxon>
        <taxon>Bacillati</taxon>
        <taxon>Actinomycetota</taxon>
        <taxon>Actinomycetes</taxon>
        <taxon>Frankiales</taxon>
        <taxon>Frankiaceae</taxon>
        <taxon>Parafrankia</taxon>
    </lineage>
</organism>
<dbReference type="PANTHER" id="PTHR35007">
    <property type="entry name" value="INTEGRAL MEMBRANE PROTEIN-RELATED"/>
    <property type="match status" value="1"/>
</dbReference>
<dbReference type="EMBL" id="FAOZ01000054">
    <property type="protein sequence ID" value="CUU61063.1"/>
    <property type="molecule type" value="Genomic_DNA"/>
</dbReference>
<sequence length="306" mass="31568">MSVLLMLLAAGVGVGLWALAVWLFPPRPSLEEVLARRDPAPAAPAGATPDVAAVVPDEQGGWAVRAGRPFVGVLRAAGLPTTSLCQDLTALGRSVEAHLAEKATAGLAGLLFPSAVGLAFATGGRPFPPAVPVALALCLAIGGFLLPDLTVKAEAARQRRAFRHALSAYLSLIQVLLAGGAGVETALTDAATIGTGWPFVAIRRTLRTARETRVSPWAALGRLGADLQISELTELADAVALAGTEGARVRQSLEAKAAALRVRQAHDAEADANAATERMSVPGVLIAIGFIVFVFYPALTQISKSL</sequence>
<dbReference type="Pfam" id="PF00482">
    <property type="entry name" value="T2SSF"/>
    <property type="match status" value="1"/>
</dbReference>
<feature type="transmembrane region" description="Helical" evidence="6">
    <location>
        <begin position="127"/>
        <end position="146"/>
    </location>
</feature>
<evidence type="ECO:0000313" key="8">
    <source>
        <dbReference type="EMBL" id="CUU61063.1"/>
    </source>
</evidence>
<comment type="subcellular location">
    <subcellularLocation>
        <location evidence="1">Cell membrane</location>
        <topology evidence="1">Multi-pass membrane protein</topology>
    </subcellularLocation>
</comment>
<dbReference type="RefSeq" id="WP_091286859.1">
    <property type="nucleotide sequence ID" value="NZ_FAOZ01000054.1"/>
</dbReference>
<evidence type="ECO:0000256" key="2">
    <source>
        <dbReference type="ARBA" id="ARBA00022475"/>
    </source>
</evidence>
<gene>
    <name evidence="8" type="ORF">Ga0074812_15423</name>
</gene>
<accession>A0A0S4QZY8</accession>
<reference evidence="9" key="1">
    <citation type="submission" date="2015-11" db="EMBL/GenBank/DDBJ databases">
        <authorList>
            <person name="Varghese N."/>
        </authorList>
    </citation>
    <scope>NUCLEOTIDE SEQUENCE [LARGE SCALE GENOMIC DNA]</scope>
    <source>
        <strain evidence="9">DSM 45899</strain>
    </source>
</reference>
<dbReference type="Proteomes" id="UP000198802">
    <property type="component" value="Unassembled WGS sequence"/>
</dbReference>
<proteinExistence type="predicted"/>
<keyword evidence="3 6" id="KW-0812">Transmembrane</keyword>
<dbReference type="PANTHER" id="PTHR35007:SF1">
    <property type="entry name" value="PILUS ASSEMBLY PROTEIN"/>
    <property type="match status" value="1"/>
</dbReference>
<name>A0A0S4QZY8_9ACTN</name>
<evidence type="ECO:0000256" key="1">
    <source>
        <dbReference type="ARBA" id="ARBA00004651"/>
    </source>
</evidence>
<evidence type="ECO:0000256" key="3">
    <source>
        <dbReference type="ARBA" id="ARBA00022692"/>
    </source>
</evidence>